<dbReference type="SMART" id="SM00986">
    <property type="entry name" value="UDG"/>
    <property type="match status" value="1"/>
</dbReference>
<name>A0A397PIC4_9SPHN</name>
<organism evidence="2 3">
    <name type="scientific">Hephaestia caeni</name>
    <dbReference type="NCBI Taxonomy" id="645617"/>
    <lineage>
        <taxon>Bacteria</taxon>
        <taxon>Pseudomonadati</taxon>
        <taxon>Pseudomonadota</taxon>
        <taxon>Alphaproteobacteria</taxon>
        <taxon>Sphingomonadales</taxon>
        <taxon>Sphingomonadaceae</taxon>
        <taxon>Hephaestia</taxon>
    </lineage>
</organism>
<accession>A0A397PIC4</accession>
<feature type="domain" description="Uracil-DNA glycosylase-like" evidence="1">
    <location>
        <begin position="89"/>
        <end position="234"/>
    </location>
</feature>
<dbReference type="RefSeq" id="WP_119034372.1">
    <property type="nucleotide sequence ID" value="NZ_QXDC01000002.1"/>
</dbReference>
<dbReference type="InterPro" id="IPR005122">
    <property type="entry name" value="Uracil-DNA_glycosylase-like"/>
</dbReference>
<gene>
    <name evidence="2" type="ORF">DFR49_0422</name>
</gene>
<comment type="caution">
    <text evidence="2">The sequence shown here is derived from an EMBL/GenBank/DDBJ whole genome shotgun (WGS) entry which is preliminary data.</text>
</comment>
<dbReference type="SMART" id="SM00987">
    <property type="entry name" value="UreE_C"/>
    <property type="match status" value="1"/>
</dbReference>
<dbReference type="Proteomes" id="UP000266568">
    <property type="component" value="Unassembled WGS sequence"/>
</dbReference>
<dbReference type="AlphaFoldDB" id="A0A397PIC4"/>
<dbReference type="Pfam" id="PF03167">
    <property type="entry name" value="UDG"/>
    <property type="match status" value="1"/>
</dbReference>
<dbReference type="Gene3D" id="3.40.470.10">
    <property type="entry name" value="Uracil-DNA glycosylase-like domain"/>
    <property type="match status" value="1"/>
</dbReference>
<dbReference type="SUPFAM" id="SSF52141">
    <property type="entry name" value="Uracil-DNA glycosylase-like"/>
    <property type="match status" value="1"/>
</dbReference>
<reference evidence="2 3" key="1">
    <citation type="submission" date="2018-08" db="EMBL/GenBank/DDBJ databases">
        <title>Genomic Encyclopedia of Type Strains, Phase IV (KMG-IV): sequencing the most valuable type-strain genomes for metagenomic binning, comparative biology and taxonomic classification.</title>
        <authorList>
            <person name="Goeker M."/>
        </authorList>
    </citation>
    <scope>NUCLEOTIDE SEQUENCE [LARGE SCALE GENOMIC DNA]</scope>
    <source>
        <strain evidence="2 3">DSM 25527</strain>
    </source>
</reference>
<evidence type="ECO:0000313" key="3">
    <source>
        <dbReference type="Proteomes" id="UP000266568"/>
    </source>
</evidence>
<keyword evidence="3" id="KW-1185">Reference proteome</keyword>
<dbReference type="OrthoDB" id="5290748at2"/>
<sequence length="241" mass="25344">MGADQNINWRHAAASALDWWHEAGVDTLVDDAPRAWLREPRAAEARPADQIAAPAPAQPAALPDTIDAFETWRIGPGAPEAGWPGAPIAARGNPAADLAIVVDMPERDDGDTLLSGAAGILFDRMLAAIGRDRSSVYLAPLCAIRPMSGQIPADLGPPLAEIALHRLALCRPRRLLLMGNAASRALLGVNAAAGRGCLHVLNHAGGQAETVASFPPRFLLEQPTRKAEAWKDLQLVAGGLA</sequence>
<protein>
    <submittedName>
        <fullName evidence="2">DNA polymerase</fullName>
    </submittedName>
</protein>
<evidence type="ECO:0000259" key="1">
    <source>
        <dbReference type="SMART" id="SM00986"/>
    </source>
</evidence>
<dbReference type="InterPro" id="IPR036895">
    <property type="entry name" value="Uracil-DNA_glycosylase-like_sf"/>
</dbReference>
<proteinExistence type="predicted"/>
<dbReference type="EMBL" id="QXDC01000002">
    <property type="protein sequence ID" value="RIA45894.1"/>
    <property type="molecule type" value="Genomic_DNA"/>
</dbReference>
<evidence type="ECO:0000313" key="2">
    <source>
        <dbReference type="EMBL" id="RIA45894.1"/>
    </source>
</evidence>